<sequence length="383" mass="41471">MGFRRGLDVIAIAIGLVLTGGLGAFAWRYGVYGTVLFACLMMTWLTAVLWWRVNHPPEPAAAPAVQNDVESERIIWRALLDQAPGALLAIEGSARVRVLNRAARRMFATDDRVLPAPAALLDPTVSRLRYGNRSWRVDRVDVQGLGPERTLVALVDIAAEEHAAEARATRELLRVLGHEVMNAMAPIASLAETALTTLAAPERRDEMLADILGTLSRRAEGLHRFTEAYRRVARLPEPALSPVSVVDLLGDLTRLFEGQWGGRVAFVAETTVDQPVLCDRAQITQALWAIMQNGAEAALAARSSPTVGLSATLGEGRLTFRVTDSGNGIEAAYRSELFRPFFTTKTDGDGIGLAAARQIARSHGGDTALIDDIVTTFDLTIPC</sequence>
<keyword evidence="8" id="KW-0812">Transmembrane</keyword>
<dbReference type="SMART" id="SM00387">
    <property type="entry name" value="HATPase_c"/>
    <property type="match status" value="1"/>
</dbReference>
<dbReference type="OrthoDB" id="1931120at2"/>
<dbReference type="RefSeq" id="WP_018084147.1">
    <property type="nucleotide sequence ID" value="NZ_AQWM01000068.1"/>
</dbReference>
<dbReference type="GO" id="GO:0005524">
    <property type="term" value="F:ATP binding"/>
    <property type="evidence" value="ECO:0007669"/>
    <property type="project" value="UniProtKB-KW"/>
</dbReference>
<evidence type="ECO:0000256" key="1">
    <source>
        <dbReference type="ARBA" id="ARBA00000085"/>
    </source>
</evidence>
<evidence type="ECO:0000256" key="7">
    <source>
        <dbReference type="ARBA" id="ARBA00023012"/>
    </source>
</evidence>
<feature type="domain" description="Histidine kinase" evidence="9">
    <location>
        <begin position="175"/>
        <end position="383"/>
    </location>
</feature>
<dbReference type="InterPro" id="IPR004358">
    <property type="entry name" value="Sig_transdc_His_kin-like_C"/>
</dbReference>
<keyword evidence="5" id="KW-0418">Kinase</keyword>
<dbReference type="AlphaFoldDB" id="V4P9P7"/>
<evidence type="ECO:0000256" key="4">
    <source>
        <dbReference type="ARBA" id="ARBA00022741"/>
    </source>
</evidence>
<keyword evidence="7" id="KW-0902">Two-component regulatory system</keyword>
<organism evidence="10 11">
    <name type="scientific">Asticcacaulis benevestitus DSM 16100 = ATCC BAA-896</name>
    <dbReference type="NCBI Taxonomy" id="1121022"/>
    <lineage>
        <taxon>Bacteria</taxon>
        <taxon>Pseudomonadati</taxon>
        <taxon>Pseudomonadota</taxon>
        <taxon>Alphaproteobacteria</taxon>
        <taxon>Caulobacterales</taxon>
        <taxon>Caulobacteraceae</taxon>
        <taxon>Asticcacaulis</taxon>
    </lineage>
</organism>
<dbReference type="PANTHER" id="PTHR43065">
    <property type="entry name" value="SENSOR HISTIDINE KINASE"/>
    <property type="match status" value="1"/>
</dbReference>
<dbReference type="Gene3D" id="3.30.565.10">
    <property type="entry name" value="Histidine kinase-like ATPase, C-terminal domain"/>
    <property type="match status" value="1"/>
</dbReference>
<keyword evidence="11" id="KW-1185">Reference proteome</keyword>
<dbReference type="InterPro" id="IPR003594">
    <property type="entry name" value="HATPase_dom"/>
</dbReference>
<dbReference type="InterPro" id="IPR005467">
    <property type="entry name" value="His_kinase_dom"/>
</dbReference>
<evidence type="ECO:0000256" key="3">
    <source>
        <dbReference type="ARBA" id="ARBA00022679"/>
    </source>
</evidence>
<keyword evidence="6" id="KW-0067">ATP-binding</keyword>
<evidence type="ECO:0000256" key="6">
    <source>
        <dbReference type="ARBA" id="ARBA00022840"/>
    </source>
</evidence>
<keyword evidence="8" id="KW-1133">Transmembrane helix</keyword>
<feature type="transmembrane region" description="Helical" evidence="8">
    <location>
        <begin position="7"/>
        <end position="25"/>
    </location>
</feature>
<accession>V4P9P7</accession>
<keyword evidence="8" id="KW-0472">Membrane</keyword>
<dbReference type="PATRIC" id="fig|1121022.4.peg.4352"/>
<reference evidence="10 11" key="1">
    <citation type="journal article" date="2014" name="Nature">
        <title>Sequential evolution of bacterial morphology by co-option of a developmental regulator.</title>
        <authorList>
            <person name="Jiang C."/>
            <person name="Brown P.J."/>
            <person name="Ducret A."/>
            <person name="Brun Y.V."/>
        </authorList>
    </citation>
    <scope>NUCLEOTIDE SEQUENCE [LARGE SCALE GENOMIC DNA]</scope>
    <source>
        <strain evidence="10 11">DSM 16100</strain>
    </source>
</reference>
<protein>
    <recommendedName>
        <fullName evidence="2">histidine kinase</fullName>
        <ecNumber evidence="2">2.7.13.3</ecNumber>
    </recommendedName>
</protein>
<evidence type="ECO:0000313" key="10">
    <source>
        <dbReference type="EMBL" id="ESQ81975.1"/>
    </source>
</evidence>
<dbReference type="EMBL" id="AWGB01000081">
    <property type="protein sequence ID" value="ESQ81975.1"/>
    <property type="molecule type" value="Genomic_DNA"/>
</dbReference>
<name>V4P9P7_9CAUL</name>
<evidence type="ECO:0000256" key="2">
    <source>
        <dbReference type="ARBA" id="ARBA00012438"/>
    </source>
</evidence>
<dbReference type="SUPFAM" id="SSF55874">
    <property type="entry name" value="ATPase domain of HSP90 chaperone/DNA topoisomerase II/histidine kinase"/>
    <property type="match status" value="1"/>
</dbReference>
<evidence type="ECO:0000256" key="5">
    <source>
        <dbReference type="ARBA" id="ARBA00022777"/>
    </source>
</evidence>
<comment type="caution">
    <text evidence="10">The sequence shown here is derived from an EMBL/GenBank/DDBJ whole genome shotgun (WGS) entry which is preliminary data.</text>
</comment>
<dbReference type="PANTHER" id="PTHR43065:SF46">
    <property type="entry name" value="C4-DICARBOXYLATE TRANSPORT SENSOR PROTEIN DCTB"/>
    <property type="match status" value="1"/>
</dbReference>
<dbReference type="GO" id="GO:0004673">
    <property type="term" value="F:protein histidine kinase activity"/>
    <property type="evidence" value="ECO:0007669"/>
    <property type="project" value="UniProtKB-EC"/>
</dbReference>
<dbReference type="PRINTS" id="PR00344">
    <property type="entry name" value="BCTRLSENSOR"/>
</dbReference>
<gene>
    <name evidence="10" type="ORF">ABENE_21245</name>
</gene>
<feature type="transmembrane region" description="Helical" evidence="8">
    <location>
        <begin position="31"/>
        <end position="51"/>
    </location>
</feature>
<evidence type="ECO:0000256" key="8">
    <source>
        <dbReference type="SAM" id="Phobius"/>
    </source>
</evidence>
<dbReference type="EC" id="2.7.13.3" evidence="2"/>
<dbReference type="PROSITE" id="PS50109">
    <property type="entry name" value="HIS_KIN"/>
    <property type="match status" value="1"/>
</dbReference>
<evidence type="ECO:0000259" key="9">
    <source>
        <dbReference type="PROSITE" id="PS50109"/>
    </source>
</evidence>
<keyword evidence="4" id="KW-0547">Nucleotide-binding</keyword>
<dbReference type="eggNOG" id="COG5000">
    <property type="taxonomic scope" value="Bacteria"/>
</dbReference>
<keyword evidence="3" id="KW-0808">Transferase</keyword>
<dbReference type="GO" id="GO:0000160">
    <property type="term" value="P:phosphorelay signal transduction system"/>
    <property type="evidence" value="ECO:0007669"/>
    <property type="project" value="UniProtKB-KW"/>
</dbReference>
<dbReference type="Proteomes" id="UP000017837">
    <property type="component" value="Unassembled WGS sequence"/>
</dbReference>
<dbReference type="InterPro" id="IPR036890">
    <property type="entry name" value="HATPase_C_sf"/>
</dbReference>
<comment type="catalytic activity">
    <reaction evidence="1">
        <text>ATP + protein L-histidine = ADP + protein N-phospho-L-histidine.</text>
        <dbReference type="EC" id="2.7.13.3"/>
    </reaction>
</comment>
<evidence type="ECO:0000313" key="11">
    <source>
        <dbReference type="Proteomes" id="UP000017837"/>
    </source>
</evidence>
<dbReference type="Pfam" id="PF02518">
    <property type="entry name" value="HATPase_c"/>
    <property type="match status" value="1"/>
</dbReference>
<proteinExistence type="predicted"/>
<dbReference type="STRING" id="1121022.GCA_000376105_04471"/>